<keyword evidence="3" id="KW-1185">Reference proteome</keyword>
<dbReference type="Proteomes" id="UP000013776">
    <property type="component" value="Unassembled WGS sequence"/>
</dbReference>
<keyword evidence="1" id="KW-0732">Signal</keyword>
<dbReference type="VEuPathDB" id="FungiDB:TAPDE_001726"/>
<evidence type="ECO:0008006" key="4">
    <source>
        <dbReference type="Google" id="ProtNLM"/>
    </source>
</evidence>
<organism evidence="2 3">
    <name type="scientific">Taphrina deformans (strain PYCC 5710 / ATCC 11124 / CBS 356.35 / IMI 108563 / JCM 9778 / NBRC 8474)</name>
    <name type="common">Peach leaf curl fungus</name>
    <name type="synonym">Lalaria deformans</name>
    <dbReference type="NCBI Taxonomy" id="1097556"/>
    <lineage>
        <taxon>Eukaryota</taxon>
        <taxon>Fungi</taxon>
        <taxon>Dikarya</taxon>
        <taxon>Ascomycota</taxon>
        <taxon>Taphrinomycotina</taxon>
        <taxon>Taphrinomycetes</taxon>
        <taxon>Taphrinales</taxon>
        <taxon>Taphrinaceae</taxon>
        <taxon>Taphrina</taxon>
    </lineage>
</organism>
<evidence type="ECO:0000256" key="1">
    <source>
        <dbReference type="SAM" id="SignalP"/>
    </source>
</evidence>
<dbReference type="AlphaFoldDB" id="R4X8E6"/>
<dbReference type="EMBL" id="CAHR02000061">
    <property type="protein sequence ID" value="CCG81853.1"/>
    <property type="molecule type" value="Genomic_DNA"/>
</dbReference>
<protein>
    <recommendedName>
        <fullName evidence="4">Cell wall protein</fullName>
    </recommendedName>
</protein>
<name>R4X8E6_TAPDE</name>
<evidence type="ECO:0000313" key="3">
    <source>
        <dbReference type="Proteomes" id="UP000013776"/>
    </source>
</evidence>
<evidence type="ECO:0000313" key="2">
    <source>
        <dbReference type="EMBL" id="CCG81853.1"/>
    </source>
</evidence>
<feature type="chain" id="PRO_5004381355" description="Cell wall protein" evidence="1">
    <location>
        <begin position="17"/>
        <end position="177"/>
    </location>
</feature>
<comment type="caution">
    <text evidence="2">The sequence shown here is derived from an EMBL/GenBank/DDBJ whole genome shotgun (WGS) entry which is preliminary data.</text>
</comment>
<reference evidence="2 3" key="1">
    <citation type="journal article" date="2013" name="MBio">
        <title>Genome sequencing of the plant pathogen Taphrina deformans, the causal agent of peach leaf curl.</title>
        <authorList>
            <person name="Cisse O.H."/>
            <person name="Almeida J.M.G.C.F."/>
            <person name="Fonseca A."/>
            <person name="Kumar A.A."/>
            <person name="Salojaervi J."/>
            <person name="Overmyer K."/>
            <person name="Hauser P.M."/>
            <person name="Pagni M."/>
        </authorList>
    </citation>
    <scope>NUCLEOTIDE SEQUENCE [LARGE SCALE GENOMIC DNA]</scope>
    <source>
        <strain evidence="3">PYCC 5710 / ATCC 11124 / CBS 356.35 / IMI 108563 / JCM 9778 / NBRC 8474</strain>
    </source>
</reference>
<proteinExistence type="predicted"/>
<gene>
    <name evidence="2" type="ORF">TAPDE_001726</name>
</gene>
<feature type="signal peptide" evidence="1">
    <location>
        <begin position="1"/>
        <end position="16"/>
    </location>
</feature>
<accession>R4X8E6</accession>
<sequence length="177" mass="18590">MQFSLILVAVVASVSAADFMGIDTSQGCADYLNGADPMINALGPKIEAVEKAAVGTSVEQQAKDANAVAKTALTTYNEDRKKKASELSPDKALIQTDMAKGKAALIAISSAPDSTPVLTQSVKDLNSTVDALRTYGRGALKPCGIRDLSALRTGFKDVGVPQSRVADSFQTLLSYDY</sequence>